<dbReference type="Pfam" id="PF07669">
    <property type="entry name" value="Eco57I"/>
    <property type="match status" value="1"/>
</dbReference>
<dbReference type="PROSITE" id="PS00092">
    <property type="entry name" value="N6_MTASE"/>
    <property type="match status" value="1"/>
</dbReference>
<dbReference type="GO" id="GO:0006304">
    <property type="term" value="P:DNA modification"/>
    <property type="evidence" value="ECO:0007669"/>
    <property type="project" value="InterPro"/>
</dbReference>
<dbReference type="EMBL" id="RKST01000002">
    <property type="protein sequence ID" value="RUM99320.1"/>
    <property type="molecule type" value="Genomic_DNA"/>
</dbReference>
<dbReference type="Gene3D" id="3.40.50.150">
    <property type="entry name" value="Vaccinia Virus protein VP39"/>
    <property type="match status" value="1"/>
</dbReference>
<dbReference type="GO" id="GO:0003676">
    <property type="term" value="F:nucleic acid binding"/>
    <property type="evidence" value="ECO:0007669"/>
    <property type="project" value="InterPro"/>
</dbReference>
<dbReference type="Gene3D" id="3.90.1570.30">
    <property type="match status" value="1"/>
</dbReference>
<keyword evidence="8" id="KW-1185">Reference proteome</keyword>
<evidence type="ECO:0000256" key="4">
    <source>
        <dbReference type="ARBA" id="ARBA00022691"/>
    </source>
</evidence>
<name>A0A432VAY7_9HYPH</name>
<dbReference type="InterPro" id="IPR029063">
    <property type="entry name" value="SAM-dependent_MTases_sf"/>
</dbReference>
<keyword evidence="2" id="KW-0489">Methyltransferase</keyword>
<comment type="caution">
    <text evidence="7">The sequence shown here is derived from an EMBL/GenBank/DDBJ whole genome shotgun (WGS) entry which is preliminary data.</text>
</comment>
<evidence type="ECO:0000256" key="2">
    <source>
        <dbReference type="ARBA" id="ARBA00022603"/>
    </source>
</evidence>
<evidence type="ECO:0000313" key="7">
    <source>
        <dbReference type="EMBL" id="RUM99320.1"/>
    </source>
</evidence>
<evidence type="ECO:0000259" key="6">
    <source>
        <dbReference type="Pfam" id="PF07669"/>
    </source>
</evidence>
<evidence type="ECO:0000313" key="8">
    <source>
        <dbReference type="Proteomes" id="UP000281647"/>
    </source>
</evidence>
<keyword evidence="3" id="KW-0808">Transferase</keyword>
<dbReference type="EC" id="2.1.1.72" evidence="1"/>
<reference evidence="7 8" key="1">
    <citation type="submission" date="2018-11" db="EMBL/GenBank/DDBJ databases">
        <title>Pseudaminobacter arsenicus sp. nov., an arsenic-resistant bacterium isolated from arsenic-rich aquifers.</title>
        <authorList>
            <person name="Mu Y."/>
        </authorList>
    </citation>
    <scope>NUCLEOTIDE SEQUENCE [LARGE SCALE GENOMIC DNA]</scope>
    <source>
        <strain evidence="7 8">CB3</strain>
    </source>
</reference>
<organism evidence="7 8">
    <name type="scientific">Borborobacter arsenicus</name>
    <dbReference type="NCBI Taxonomy" id="1851146"/>
    <lineage>
        <taxon>Bacteria</taxon>
        <taxon>Pseudomonadati</taxon>
        <taxon>Pseudomonadota</taxon>
        <taxon>Alphaproteobacteria</taxon>
        <taxon>Hyphomicrobiales</taxon>
        <taxon>Phyllobacteriaceae</taxon>
        <taxon>Borborobacter</taxon>
    </lineage>
</organism>
<dbReference type="InterPro" id="IPR050953">
    <property type="entry name" value="N4_N6_ade-DNA_methylase"/>
</dbReference>
<keyword evidence="4" id="KW-0949">S-adenosyl-L-methionine</keyword>
<dbReference type="SUPFAM" id="SSF53335">
    <property type="entry name" value="S-adenosyl-L-methionine-dependent methyltransferases"/>
    <property type="match status" value="1"/>
</dbReference>
<dbReference type="GO" id="GO:0032259">
    <property type="term" value="P:methylation"/>
    <property type="evidence" value="ECO:0007669"/>
    <property type="project" value="UniProtKB-KW"/>
</dbReference>
<dbReference type="RefSeq" id="WP_128624312.1">
    <property type="nucleotide sequence ID" value="NZ_ML133508.1"/>
</dbReference>
<gene>
    <name evidence="7" type="ORF">EET67_03945</name>
</gene>
<dbReference type="PANTHER" id="PTHR33841">
    <property type="entry name" value="DNA METHYLTRANSFERASE YEEA-RELATED"/>
    <property type="match status" value="1"/>
</dbReference>
<dbReference type="InterPro" id="IPR002052">
    <property type="entry name" value="DNA_methylase_N6_adenine_CS"/>
</dbReference>
<dbReference type="PRINTS" id="PR00507">
    <property type="entry name" value="N12N6MTFRASE"/>
</dbReference>
<accession>A0A432VAY7</accession>
<evidence type="ECO:0000256" key="1">
    <source>
        <dbReference type="ARBA" id="ARBA00011900"/>
    </source>
</evidence>
<dbReference type="Proteomes" id="UP000281647">
    <property type="component" value="Unassembled WGS sequence"/>
</dbReference>
<comment type="catalytic activity">
    <reaction evidence="5">
        <text>a 2'-deoxyadenosine in DNA + S-adenosyl-L-methionine = an N(6)-methyl-2'-deoxyadenosine in DNA + S-adenosyl-L-homocysteine + H(+)</text>
        <dbReference type="Rhea" id="RHEA:15197"/>
        <dbReference type="Rhea" id="RHEA-COMP:12418"/>
        <dbReference type="Rhea" id="RHEA-COMP:12419"/>
        <dbReference type="ChEBI" id="CHEBI:15378"/>
        <dbReference type="ChEBI" id="CHEBI:57856"/>
        <dbReference type="ChEBI" id="CHEBI:59789"/>
        <dbReference type="ChEBI" id="CHEBI:90615"/>
        <dbReference type="ChEBI" id="CHEBI:90616"/>
        <dbReference type="EC" id="2.1.1.72"/>
    </reaction>
</comment>
<evidence type="ECO:0000256" key="5">
    <source>
        <dbReference type="ARBA" id="ARBA00047942"/>
    </source>
</evidence>
<dbReference type="AlphaFoldDB" id="A0A432VAY7"/>
<dbReference type="GO" id="GO:0009007">
    <property type="term" value="F:site-specific DNA-methyltransferase (adenine-specific) activity"/>
    <property type="evidence" value="ECO:0007669"/>
    <property type="project" value="UniProtKB-EC"/>
</dbReference>
<sequence>MTTEQEKAAAKARVTALVASFHRNEADYLSPRYNETQARTDFITPLLEAFGWDVYNRAALPNSLREVVEEATVEVGERLSKKPDYELRLARQRKFFVEAKKPSVAIDRDREAAFQTRRYGYSASMPISVLTNFHKLVVYDCKPVADPSQDAAVARLHVFEYTDFEARFDELWELISRDAVYSGAFDARYAIDVTRRGADQFDDLFLRQVKEWRLRLAINIHANNPRLSPAELTYAVQLFLSRIVFLRICEDRDIERYETLKNLPTANTFDALVAELRRADAFYDSGLFRLIDDARLGVRISDDVLHSIIDELYYPQSPYTFAVVETEVLGEIYEQFLGDVISIEAGNVLIVSKPEVRESGGVVPTPRYIVDAILDRTLTPAIAGRSPADLAGFTVADICCGSGIFLLSVYEFLLDHYLDWYLNNTPAAHRGTRIYEVVGGRWRLTFEERRRILTEHIRGVDIDPNAVEVARFSLLLKLIEDENEAGLRDYIARHRQPALPELDSAIRFGNSLVSAAEWAATGAAMPAALRLRVNPFDWRAEFPAEFARGGFDIVVANPPYTRIQHMQTYMPEELAFYRSARSPYSTAREHNFDKYALFIERALTLLRPAGLLGVIVQHKFMTTRAGRALRQLIAGPRLLANVVHFGAKRVFGRAIDNYTCILVLDRGGRQTVRIELPDSLESWRYGAPATVRDIPAANLNADSWQFANEETQALFGRIRAAIPTTLSQVAEVSVGVQTSADAIYMFPAVGETAATIVHRWDGRDWPIERGVLKPCLQDVIIHQYERPLPNQWMIFPYELVPHNAGMRARLIQPAEMQRDFPGCWAYLSARRAELEARNIVGGSAAERQFYQFGRSQSLTKIHGEKIIVRTLALEARYAFDDLDTLVTGGGNGPYYMIRPQDGADVSNLYLLAILHHPLSEAFIRTETSVFQGGYYSHGKQYIEGLPMPLPAAHVRADIEQLVRELLDALEAARTLATPHQRQANERHIVDLKTRIEARVSEAFGLLDADMDIVRAVPIPV</sequence>
<proteinExistence type="predicted"/>
<evidence type="ECO:0000256" key="3">
    <source>
        <dbReference type="ARBA" id="ARBA00022679"/>
    </source>
</evidence>
<dbReference type="OrthoDB" id="9806213at2"/>
<dbReference type="PANTHER" id="PTHR33841:SF1">
    <property type="entry name" value="DNA METHYLTRANSFERASE A"/>
    <property type="match status" value="1"/>
</dbReference>
<dbReference type="InterPro" id="IPR011639">
    <property type="entry name" value="MethylTrfase_TaqI-like_dom"/>
</dbReference>
<protein>
    <recommendedName>
        <fullName evidence="1">site-specific DNA-methyltransferase (adenine-specific)</fullName>
        <ecNumber evidence="1">2.1.1.72</ecNumber>
    </recommendedName>
</protein>
<feature type="domain" description="Type II methyltransferase M.TaqI-like" evidence="6">
    <location>
        <begin position="455"/>
        <end position="651"/>
    </location>
</feature>